<gene>
    <name evidence="1" type="ORF">SAMN04487819_109221</name>
</gene>
<protein>
    <submittedName>
        <fullName evidence="1">Uncharacterized protein</fullName>
    </submittedName>
</protein>
<sequence length="186" mass="20312">MPHSGLIISLCGVVLEWKENRVSQQETVSHLGAGDDSPSQVGLMNPSGRIDPRTPEGAAIFGLFRRIKVLVEEPDGSWSGGDLVEVLNEWLVEVGLDPDEELDNARSRLETMAETKEALWTVAGLRNQSSPGETLIAAVFAGQHFCRDSEPGDEGGYQRVVDTVTAEDADEAERLAYELFESARDE</sequence>
<evidence type="ECO:0000313" key="1">
    <source>
        <dbReference type="EMBL" id="SFE22559.1"/>
    </source>
</evidence>
<proteinExistence type="predicted"/>
<dbReference type="Proteomes" id="UP000198716">
    <property type="component" value="Unassembled WGS sequence"/>
</dbReference>
<organism evidence="1 2">
    <name type="scientific">Actinopolyspora alba</name>
    <dbReference type="NCBI Taxonomy" id="673379"/>
    <lineage>
        <taxon>Bacteria</taxon>
        <taxon>Bacillati</taxon>
        <taxon>Actinomycetota</taxon>
        <taxon>Actinomycetes</taxon>
        <taxon>Actinopolysporales</taxon>
        <taxon>Actinopolysporaceae</taxon>
        <taxon>Actinopolyspora</taxon>
        <taxon>Actinopolyspora alba group</taxon>
    </lineage>
</organism>
<reference evidence="2" key="1">
    <citation type="submission" date="2016-10" db="EMBL/GenBank/DDBJ databases">
        <authorList>
            <person name="Varghese N."/>
            <person name="Submissions S."/>
        </authorList>
    </citation>
    <scope>NUCLEOTIDE SEQUENCE [LARGE SCALE GENOMIC DNA]</scope>
    <source>
        <strain evidence="2">DSM 45004</strain>
    </source>
</reference>
<evidence type="ECO:0000313" key="2">
    <source>
        <dbReference type="Proteomes" id="UP000198716"/>
    </source>
</evidence>
<accession>A0A1I1YSY8</accession>
<name>A0A1I1YSY8_9ACTN</name>
<keyword evidence="2" id="KW-1185">Reference proteome</keyword>
<dbReference type="AlphaFoldDB" id="A0A1I1YSY8"/>
<dbReference type="EMBL" id="FOMZ01000009">
    <property type="protein sequence ID" value="SFE22559.1"/>
    <property type="molecule type" value="Genomic_DNA"/>
</dbReference>
<dbReference type="RefSeq" id="WP_139219550.1">
    <property type="nucleotide sequence ID" value="NZ_FOMZ01000009.1"/>
</dbReference>